<evidence type="ECO:0000256" key="5">
    <source>
        <dbReference type="PROSITE-ProRule" id="PRU01251"/>
    </source>
</evidence>
<dbReference type="PANTHER" id="PTHR11638:SF18">
    <property type="entry name" value="HEAT SHOCK PROTEIN 104"/>
    <property type="match status" value="1"/>
</dbReference>
<dbReference type="CDD" id="cd19499">
    <property type="entry name" value="RecA-like_ClpB_Hsp104-like"/>
    <property type="match status" value="1"/>
</dbReference>
<dbReference type="InterPro" id="IPR018368">
    <property type="entry name" value="ClpA/B_CS1"/>
</dbReference>
<evidence type="ECO:0000256" key="3">
    <source>
        <dbReference type="ARBA" id="ARBA00022840"/>
    </source>
</evidence>
<dbReference type="GO" id="GO:0005524">
    <property type="term" value="F:ATP binding"/>
    <property type="evidence" value="ECO:0007669"/>
    <property type="project" value="UniProtKB-KW"/>
</dbReference>
<dbReference type="Pfam" id="PF00004">
    <property type="entry name" value="AAA"/>
    <property type="match status" value="1"/>
</dbReference>
<dbReference type="InterPro" id="IPR041546">
    <property type="entry name" value="ClpA/ClpB_AAA_lid"/>
</dbReference>
<dbReference type="EMBL" id="MFDE01000046">
    <property type="protein sequence ID" value="OGE37324.1"/>
    <property type="molecule type" value="Genomic_DNA"/>
</dbReference>
<dbReference type="SUPFAM" id="SSF81923">
    <property type="entry name" value="Double Clp-N motif"/>
    <property type="match status" value="1"/>
</dbReference>
<dbReference type="InterPro" id="IPR004176">
    <property type="entry name" value="Clp_R_N"/>
</dbReference>
<dbReference type="Pfam" id="PF17871">
    <property type="entry name" value="AAA_lid_9"/>
    <property type="match status" value="1"/>
</dbReference>
<dbReference type="GO" id="GO:0016887">
    <property type="term" value="F:ATP hydrolysis activity"/>
    <property type="evidence" value="ECO:0007669"/>
    <property type="project" value="InterPro"/>
</dbReference>
<sequence length="778" mass="85653">MEALSHLDARANQVLAGALEQARTARVSFIEPEHLLLALLSDREIFNLLQEFSIDVASLTKELQTKTAPGSFTDQPLLSDATKQILEGAYAEAKKRGVEFVTPEDILLSMLSQASSSSDSLRTKGLEKGKVEEKLSKSAQFTTGKKSVLGTFGIDLTEEAKAGKLDPVTGRDREIERMVHILLRRTKNNPIIIGEAGVGKTAIVEGLAELMISGKISADLASKKIIQLDLSALVAGASHRGEFEERLQNVIKEVLASSGQIILFIDEIHNIIGAGETEGSLDASNILKPYLGRGTLQIIGTTTIAEYRKKFEKDRAFERRFQPVTVEEPTEEIALEMLKVLQPKYESFHKVQFAQEALQSAVHLSKRYIGERYLPDKAIDLIDEAGAQVRLEVASQKKSNSQVTEQDIEQVVSSWTGIPITKLTEKESEKLLKLEELIHQKFINHDRAVKAVSEAVRRGRIGLSNVNRPIASFIFLGPTGVGKTELAKRLAEIMFGKEDLMIRLDMSEYMEKHEVAKLVGAPPGYVGYEEGGQLTEAVRTKPYSIVLLDEVEKAHPDVFNILLQLLEDGRLTDNKGNTVSFKNTIVICTSNIGSDLIRDRLQSDSSSTEPAGPVGSVSRGASSVASLPAASPRDPSSPSPADLDNQLKDLSKLILDSLNKFFKPELLNRFDEIVIFEPLSQSHMLSIAKLGIEGTRKLLKDQNIDLQISQNALVELAREGYDPVYGARPLRRIIQKSIENPIAIYLINKSLVGGETIMVDYNSETDKFTFSKTSAAKV</sequence>
<dbReference type="Proteomes" id="UP000176527">
    <property type="component" value="Unassembled WGS sequence"/>
</dbReference>
<dbReference type="PROSITE" id="PS00870">
    <property type="entry name" value="CLPAB_1"/>
    <property type="match status" value="1"/>
</dbReference>
<dbReference type="InterPro" id="IPR003959">
    <property type="entry name" value="ATPase_AAA_core"/>
</dbReference>
<dbReference type="InterPro" id="IPR001270">
    <property type="entry name" value="ClpA/B"/>
</dbReference>
<dbReference type="PROSITE" id="PS51903">
    <property type="entry name" value="CLP_R"/>
    <property type="match status" value="1"/>
</dbReference>
<dbReference type="Pfam" id="PF02861">
    <property type="entry name" value="Clp_N"/>
    <property type="match status" value="1"/>
</dbReference>
<keyword evidence="4" id="KW-0143">Chaperone</keyword>
<feature type="compositionally biased region" description="Low complexity" evidence="6">
    <location>
        <begin position="611"/>
        <end position="643"/>
    </location>
</feature>
<dbReference type="AlphaFoldDB" id="A0A1F5K915"/>
<feature type="domain" description="Clp R" evidence="7">
    <location>
        <begin position="1"/>
        <end position="141"/>
    </location>
</feature>
<keyword evidence="2" id="KW-0547">Nucleotide-binding</keyword>
<dbReference type="SMART" id="SM01086">
    <property type="entry name" value="ClpB_D2-small"/>
    <property type="match status" value="1"/>
</dbReference>
<dbReference type="SUPFAM" id="SSF52540">
    <property type="entry name" value="P-loop containing nucleoside triphosphate hydrolases"/>
    <property type="match status" value="2"/>
</dbReference>
<dbReference type="PANTHER" id="PTHR11638">
    <property type="entry name" value="ATP-DEPENDENT CLP PROTEASE"/>
    <property type="match status" value="1"/>
</dbReference>
<keyword evidence="3" id="KW-0067">ATP-binding</keyword>
<feature type="region of interest" description="Disordered" evidence="6">
    <location>
        <begin position="601"/>
        <end position="643"/>
    </location>
</feature>
<proteinExistence type="predicted"/>
<gene>
    <name evidence="8" type="ORF">A3F00_05580</name>
</gene>
<evidence type="ECO:0000256" key="6">
    <source>
        <dbReference type="SAM" id="MobiDB-lite"/>
    </source>
</evidence>
<dbReference type="Gene3D" id="3.40.50.300">
    <property type="entry name" value="P-loop containing nucleotide triphosphate hydrolases"/>
    <property type="match status" value="2"/>
</dbReference>
<dbReference type="Gene3D" id="1.10.1780.10">
    <property type="entry name" value="Clp, N-terminal domain"/>
    <property type="match status" value="1"/>
</dbReference>
<evidence type="ECO:0000256" key="4">
    <source>
        <dbReference type="ARBA" id="ARBA00023186"/>
    </source>
</evidence>
<dbReference type="InterPro" id="IPR003593">
    <property type="entry name" value="AAA+_ATPase"/>
</dbReference>
<protein>
    <recommendedName>
        <fullName evidence="7">Clp R domain-containing protein</fullName>
    </recommendedName>
</protein>
<comment type="caution">
    <text evidence="8">The sequence shown here is derived from an EMBL/GenBank/DDBJ whole genome shotgun (WGS) entry which is preliminary data.</text>
</comment>
<dbReference type="Pfam" id="PF07724">
    <property type="entry name" value="AAA_2"/>
    <property type="match status" value="1"/>
</dbReference>
<reference evidence="8 9" key="1">
    <citation type="journal article" date="2016" name="Nat. Commun.">
        <title>Thousands of microbial genomes shed light on interconnected biogeochemical processes in an aquifer system.</title>
        <authorList>
            <person name="Anantharaman K."/>
            <person name="Brown C.T."/>
            <person name="Hug L.A."/>
            <person name="Sharon I."/>
            <person name="Castelle C.J."/>
            <person name="Probst A.J."/>
            <person name="Thomas B.C."/>
            <person name="Singh A."/>
            <person name="Wilkins M.J."/>
            <person name="Karaoz U."/>
            <person name="Brodie E.L."/>
            <person name="Williams K.H."/>
            <person name="Hubbard S.S."/>
            <person name="Banfield J.F."/>
        </authorList>
    </citation>
    <scope>NUCLEOTIDE SEQUENCE [LARGE SCALE GENOMIC DNA]</scope>
</reference>
<dbReference type="GO" id="GO:0005737">
    <property type="term" value="C:cytoplasm"/>
    <property type="evidence" value="ECO:0007669"/>
    <property type="project" value="TreeGrafter"/>
</dbReference>
<name>A0A1F5K915_9BACT</name>
<accession>A0A1F5K915</accession>
<dbReference type="InterPro" id="IPR036628">
    <property type="entry name" value="Clp_N_dom_sf"/>
</dbReference>
<evidence type="ECO:0000313" key="8">
    <source>
        <dbReference type="EMBL" id="OGE37324.1"/>
    </source>
</evidence>
<dbReference type="Gene3D" id="1.10.8.60">
    <property type="match status" value="2"/>
</dbReference>
<dbReference type="GO" id="GO:0034605">
    <property type="term" value="P:cellular response to heat"/>
    <property type="evidence" value="ECO:0007669"/>
    <property type="project" value="TreeGrafter"/>
</dbReference>
<evidence type="ECO:0000313" key="9">
    <source>
        <dbReference type="Proteomes" id="UP000176527"/>
    </source>
</evidence>
<dbReference type="InterPro" id="IPR027417">
    <property type="entry name" value="P-loop_NTPase"/>
</dbReference>
<evidence type="ECO:0000256" key="1">
    <source>
        <dbReference type="ARBA" id="ARBA00022737"/>
    </source>
</evidence>
<dbReference type="CDD" id="cd00009">
    <property type="entry name" value="AAA"/>
    <property type="match status" value="1"/>
</dbReference>
<dbReference type="FunFam" id="3.40.50.300:FF:000010">
    <property type="entry name" value="Chaperone clpB 1, putative"/>
    <property type="match status" value="1"/>
</dbReference>
<dbReference type="PRINTS" id="PR00300">
    <property type="entry name" value="CLPPROTEASEA"/>
</dbReference>
<dbReference type="SMART" id="SM00382">
    <property type="entry name" value="AAA"/>
    <property type="match status" value="2"/>
</dbReference>
<evidence type="ECO:0000256" key="2">
    <source>
        <dbReference type="ARBA" id="ARBA00022741"/>
    </source>
</evidence>
<evidence type="ECO:0000259" key="7">
    <source>
        <dbReference type="PROSITE" id="PS51903"/>
    </source>
</evidence>
<keyword evidence="1 5" id="KW-0677">Repeat</keyword>
<dbReference type="InterPro" id="IPR019489">
    <property type="entry name" value="Clp_ATPase_C"/>
</dbReference>
<dbReference type="InterPro" id="IPR050130">
    <property type="entry name" value="ClpA_ClpB"/>
</dbReference>
<organism evidence="8 9">
    <name type="scientific">Candidatus Daviesbacteria bacterium RIFCSPHIGHO2_12_FULL_37_11</name>
    <dbReference type="NCBI Taxonomy" id="1797777"/>
    <lineage>
        <taxon>Bacteria</taxon>
        <taxon>Candidatus Daviesiibacteriota</taxon>
    </lineage>
</organism>
<dbReference type="Pfam" id="PF10431">
    <property type="entry name" value="ClpB_D2-small"/>
    <property type="match status" value="1"/>
</dbReference>